<accession>A0A150JHU3</accession>
<keyword evidence="11" id="KW-0067">ATP-binding</keyword>
<evidence type="ECO:0000313" key="12">
    <source>
        <dbReference type="Proteomes" id="UP000092420"/>
    </source>
</evidence>
<dbReference type="InterPro" id="IPR003838">
    <property type="entry name" value="ABC3_permease_C"/>
</dbReference>
<keyword evidence="11" id="KW-0547">Nucleotide-binding</keyword>
<organism evidence="11">
    <name type="scientific">Candidatus Methanofastidiosum methylothiophilum</name>
    <dbReference type="NCBI Taxonomy" id="1705564"/>
    <lineage>
        <taxon>Archaea</taxon>
        <taxon>Methanobacteriati</taxon>
        <taxon>Methanobacteriota</taxon>
        <taxon>Stenosarchaea group</taxon>
        <taxon>Candidatus Methanofastidiosia</taxon>
        <taxon>Candidatus Methanofastidiosales</taxon>
        <taxon>Candidatus Methanofastidiosaceae</taxon>
        <taxon>Candidatus Methanofastidiosum</taxon>
    </lineage>
</organism>
<evidence type="ECO:0000313" key="11">
    <source>
        <dbReference type="EMBL" id="KYC56802.1"/>
    </source>
</evidence>
<feature type="transmembrane region" description="Helical" evidence="7">
    <location>
        <begin position="417"/>
        <end position="436"/>
    </location>
</feature>
<keyword evidence="3 7" id="KW-0812">Transmembrane</keyword>
<evidence type="ECO:0000256" key="1">
    <source>
        <dbReference type="ARBA" id="ARBA00004651"/>
    </source>
</evidence>
<evidence type="ECO:0000256" key="4">
    <source>
        <dbReference type="ARBA" id="ARBA00022989"/>
    </source>
</evidence>
<keyword evidence="5 7" id="KW-0472">Membrane</keyword>
<evidence type="ECO:0000256" key="5">
    <source>
        <dbReference type="ARBA" id="ARBA00023136"/>
    </source>
</evidence>
<dbReference type="GO" id="GO:0022857">
    <property type="term" value="F:transmembrane transporter activity"/>
    <property type="evidence" value="ECO:0007669"/>
    <property type="project" value="TreeGrafter"/>
</dbReference>
<evidence type="ECO:0000256" key="3">
    <source>
        <dbReference type="ARBA" id="ARBA00022692"/>
    </source>
</evidence>
<gene>
    <name evidence="10" type="ORF">AN188_00011</name>
    <name evidence="11" type="ORF">APG09_01282</name>
</gene>
<feature type="transmembrane region" description="Helical" evidence="7">
    <location>
        <begin position="278"/>
        <end position="301"/>
    </location>
</feature>
<feature type="transmembrane region" description="Helical" evidence="7">
    <location>
        <begin position="958"/>
        <end position="983"/>
    </location>
</feature>
<evidence type="ECO:0000256" key="7">
    <source>
        <dbReference type="SAM" id="Phobius"/>
    </source>
</evidence>
<dbReference type="PANTHER" id="PTHR30572">
    <property type="entry name" value="MEMBRANE COMPONENT OF TRANSPORTER-RELATED"/>
    <property type="match status" value="1"/>
</dbReference>
<proteinExistence type="inferred from homology"/>
<accession>A0A150JDN6</accession>
<protein>
    <submittedName>
        <fullName evidence="11">Macrolide transporter ATP-binding /permease protein</fullName>
    </submittedName>
</protein>
<feature type="transmembrane region" description="Helical" evidence="7">
    <location>
        <begin position="491"/>
        <end position="511"/>
    </location>
</feature>
<keyword evidence="2" id="KW-1003">Cell membrane</keyword>
<feature type="transmembrane region" description="Helical" evidence="7">
    <location>
        <begin position="926"/>
        <end position="952"/>
    </location>
</feature>
<feature type="transmembrane region" description="Helical" evidence="7">
    <location>
        <begin position="868"/>
        <end position="896"/>
    </location>
</feature>
<dbReference type="PANTHER" id="PTHR30572:SF4">
    <property type="entry name" value="ABC TRANSPORTER PERMEASE YTRF"/>
    <property type="match status" value="1"/>
</dbReference>
<feature type="transmembrane region" description="Helical" evidence="7">
    <location>
        <begin position="26"/>
        <end position="47"/>
    </location>
</feature>
<comment type="caution">
    <text evidence="11">The sequence shown here is derived from an EMBL/GenBank/DDBJ whole genome shotgun (WGS) entry which is preliminary data.</text>
</comment>
<sequence length="995" mass="111212">MLENSKINIYLKYAFTSFLRRKQRTLFSLLAISISVASIVAISLMGASVETTLQSSVKYYFGGDLRLDMETVGFRIGKFDFKDTEDFIIGLRDTGTIENYTYILDTIRGTDIQREGVTQTFLGLRGIEIGNYPLYDEIPVIDPKGAKFNTLIKEPYDIAINDILAQNLKLKVGDTLPVLSDNGRTEFKVVGIIKEGGGVAEIFGIGLIKFDTIMELLKLEEKDASSIFIKTQNDILMYEAERSIQNQLIDRNKYKISVSNYVEQNEVTIQILRPVLQFFNLAGIISLLVGAIGIITTMFISMKERKKEIGTMKAIGIKSSQVINFFLFEALILGITGSFFGVVLGIILSTQLVHIAEGIFNTTLYLVIDNYVLLYGFLVGVFSVFTFQIVPAYIGSQIRPIIVLKDIEGEKPFYRDWGFLKIVFISFIVFWGILYLNLRSFLLVLGVFGLIFLMFIFTFVARYIIKLVSRFPTFNLVSFKLGLRSIERNHWTVATALLAISIGLGSVGGVLTTGEGLKDFVADAFSSFADYDIQINGISNSKISDMEERLLLMEEVKTVYKTIDGFSGLNLTIHEINGKPMFRYISDLTEDKRIKAEEKCINVNLGGRNLEFNPLSSATFKTTQGRLLGKEDIGKNNIIVSTQCVDTFGIRLGDTITFQYNDYYFDMKIIGIYAPSFQGGGPPSSNLGILTSTETLDKLRRSSSNKDFNILEINGIKLVDYTKSLPQEQSKLISILSKTRVNIVGLNFESEYFETHSNEKIIISKRLAESFGLKIGDSITLEENKYQKTFFIHDIKEGPFNVDSEIIIPYSSLKGAFPDIYTYTLNVVAKEGQVPTLSKKVKAMFSPEYYVFESSEVLSIVNRLIDQVVIPISLLASFSLFVAIIVISNTMYLSIIDRKREIGIMKAIGASNLTVLKNLAIENLTIGAIGGILSLIVLYVSFFGISVILQIGETPINSFVLIGIFLLSLVVSVIASIIPAYNVSKIRPLSVLRYE</sequence>
<dbReference type="AlphaFoldDB" id="A0A150JHU3"/>
<dbReference type="GO" id="GO:0005886">
    <property type="term" value="C:plasma membrane"/>
    <property type="evidence" value="ECO:0007669"/>
    <property type="project" value="UniProtKB-SubCell"/>
</dbReference>
<feature type="domain" description="MacB-like periplasmic core" evidence="9">
    <location>
        <begin position="494"/>
        <end position="697"/>
    </location>
</feature>
<dbReference type="Proteomes" id="UP000092420">
    <property type="component" value="Unassembled WGS sequence"/>
</dbReference>
<accession>A0A150JF51</accession>
<feature type="transmembrane region" description="Helical" evidence="7">
    <location>
        <begin position="442"/>
        <end position="465"/>
    </location>
</feature>
<comment type="subcellular location">
    <subcellularLocation>
        <location evidence="1">Cell membrane</location>
        <topology evidence="1">Multi-pass membrane protein</topology>
    </subcellularLocation>
</comment>
<evidence type="ECO:0000256" key="2">
    <source>
        <dbReference type="ARBA" id="ARBA00022475"/>
    </source>
</evidence>
<feature type="domain" description="ABC3 transporter permease C-terminal" evidence="8">
    <location>
        <begin position="874"/>
        <end position="987"/>
    </location>
</feature>
<feature type="transmembrane region" description="Helical" evidence="7">
    <location>
        <begin position="372"/>
        <end position="396"/>
    </location>
</feature>
<keyword evidence="4 7" id="KW-1133">Transmembrane helix</keyword>
<evidence type="ECO:0000313" key="10">
    <source>
        <dbReference type="EMBL" id="KYC55362.1"/>
    </source>
</evidence>
<evidence type="ECO:0000256" key="6">
    <source>
        <dbReference type="ARBA" id="ARBA00038076"/>
    </source>
</evidence>
<feature type="transmembrane region" description="Helical" evidence="7">
    <location>
        <begin position="322"/>
        <end position="352"/>
    </location>
</feature>
<dbReference type="Pfam" id="PF12704">
    <property type="entry name" value="MacB_PCD"/>
    <property type="match status" value="2"/>
</dbReference>
<feature type="domain" description="ABC3 transporter permease C-terminal" evidence="8">
    <location>
        <begin position="281"/>
        <end position="393"/>
    </location>
</feature>
<dbReference type="EMBL" id="LNJE01000016">
    <property type="protein sequence ID" value="KYC56802.1"/>
    <property type="molecule type" value="Genomic_DNA"/>
</dbReference>
<reference evidence="11 12" key="1">
    <citation type="journal article" date="2016" name="ISME J.">
        <title>Chasing the elusive Euryarchaeota class WSA2: genomes reveal a uniquely fastidious methyl-reducing methanogen.</title>
        <authorList>
            <person name="Nobu M.K."/>
            <person name="Narihiro T."/>
            <person name="Kuroda K."/>
            <person name="Mei R."/>
            <person name="Liu W.T."/>
        </authorList>
    </citation>
    <scope>NUCLEOTIDE SEQUENCE [LARGE SCALE GENOMIC DNA]</scope>
    <source>
        <strain evidence="10">ADurb1013_Bin02101</strain>
        <strain evidence="11">ADurb1213_Bin02801</strain>
    </source>
</reference>
<evidence type="ECO:0000259" key="8">
    <source>
        <dbReference type="Pfam" id="PF02687"/>
    </source>
</evidence>
<dbReference type="Pfam" id="PF02687">
    <property type="entry name" value="FtsX"/>
    <property type="match status" value="2"/>
</dbReference>
<dbReference type="EMBL" id="LNJB01000001">
    <property type="protein sequence ID" value="KYC55362.1"/>
    <property type="molecule type" value="Genomic_DNA"/>
</dbReference>
<evidence type="ECO:0000259" key="9">
    <source>
        <dbReference type="Pfam" id="PF12704"/>
    </source>
</evidence>
<comment type="similarity">
    <text evidence="6">Belongs to the ABC-4 integral membrane protein family.</text>
</comment>
<name>A0A150JHU3_9EURY</name>
<dbReference type="InterPro" id="IPR025857">
    <property type="entry name" value="MacB_PCD"/>
</dbReference>
<dbReference type="InterPro" id="IPR050250">
    <property type="entry name" value="Macrolide_Exporter_MacB"/>
</dbReference>
<feature type="domain" description="MacB-like periplasmic core" evidence="9">
    <location>
        <begin position="25"/>
        <end position="246"/>
    </location>
</feature>
<dbReference type="GO" id="GO:0005524">
    <property type="term" value="F:ATP binding"/>
    <property type="evidence" value="ECO:0007669"/>
    <property type="project" value="UniProtKB-KW"/>
</dbReference>